<evidence type="ECO:0000313" key="2">
    <source>
        <dbReference type="Proteomes" id="UP000762676"/>
    </source>
</evidence>
<keyword evidence="2" id="KW-1185">Reference proteome</keyword>
<dbReference type="Proteomes" id="UP000762676">
    <property type="component" value="Unassembled WGS sequence"/>
</dbReference>
<proteinExistence type="predicted"/>
<gene>
    <name evidence="1" type="ORF">ElyMa_002947500</name>
</gene>
<dbReference type="EMBL" id="BMAT01006086">
    <property type="protein sequence ID" value="GFS05812.1"/>
    <property type="molecule type" value="Genomic_DNA"/>
</dbReference>
<dbReference type="AlphaFoldDB" id="A0AAV4I8J8"/>
<protein>
    <submittedName>
        <fullName evidence="1">Uncharacterized protein</fullName>
    </submittedName>
</protein>
<sequence length="92" mass="10538">MKNRPVLLQDYVYELFITSSLSLALTNQSSARRETDGRRQKLKSFLMSEDANCFSIRFISAAFTSPWVSLGLPRSRCSDWRNLTGIDSRDLT</sequence>
<comment type="caution">
    <text evidence="1">The sequence shown here is derived from an EMBL/GenBank/DDBJ whole genome shotgun (WGS) entry which is preliminary data.</text>
</comment>
<name>A0AAV4I8J8_9GAST</name>
<reference evidence="1 2" key="1">
    <citation type="journal article" date="2021" name="Elife">
        <title>Chloroplast acquisition without the gene transfer in kleptoplastic sea slugs, Plakobranchus ocellatus.</title>
        <authorList>
            <person name="Maeda T."/>
            <person name="Takahashi S."/>
            <person name="Yoshida T."/>
            <person name="Shimamura S."/>
            <person name="Takaki Y."/>
            <person name="Nagai Y."/>
            <person name="Toyoda A."/>
            <person name="Suzuki Y."/>
            <person name="Arimoto A."/>
            <person name="Ishii H."/>
            <person name="Satoh N."/>
            <person name="Nishiyama T."/>
            <person name="Hasebe M."/>
            <person name="Maruyama T."/>
            <person name="Minagawa J."/>
            <person name="Obokata J."/>
            <person name="Shigenobu S."/>
        </authorList>
    </citation>
    <scope>NUCLEOTIDE SEQUENCE [LARGE SCALE GENOMIC DNA]</scope>
</reference>
<accession>A0AAV4I8J8</accession>
<organism evidence="1 2">
    <name type="scientific">Elysia marginata</name>
    <dbReference type="NCBI Taxonomy" id="1093978"/>
    <lineage>
        <taxon>Eukaryota</taxon>
        <taxon>Metazoa</taxon>
        <taxon>Spiralia</taxon>
        <taxon>Lophotrochozoa</taxon>
        <taxon>Mollusca</taxon>
        <taxon>Gastropoda</taxon>
        <taxon>Heterobranchia</taxon>
        <taxon>Euthyneura</taxon>
        <taxon>Panpulmonata</taxon>
        <taxon>Sacoglossa</taxon>
        <taxon>Placobranchoidea</taxon>
        <taxon>Plakobranchidae</taxon>
        <taxon>Elysia</taxon>
    </lineage>
</organism>
<evidence type="ECO:0000313" key="1">
    <source>
        <dbReference type="EMBL" id="GFS05812.1"/>
    </source>
</evidence>